<dbReference type="Proteomes" id="UP001530293">
    <property type="component" value="Unassembled WGS sequence"/>
</dbReference>
<dbReference type="EMBL" id="JALLBG020000298">
    <property type="protein sequence ID" value="KAL3756700.1"/>
    <property type="molecule type" value="Genomic_DNA"/>
</dbReference>
<organism evidence="3 4">
    <name type="scientific">Discostella pseudostelligera</name>
    <dbReference type="NCBI Taxonomy" id="259834"/>
    <lineage>
        <taxon>Eukaryota</taxon>
        <taxon>Sar</taxon>
        <taxon>Stramenopiles</taxon>
        <taxon>Ochrophyta</taxon>
        <taxon>Bacillariophyta</taxon>
        <taxon>Coscinodiscophyceae</taxon>
        <taxon>Thalassiosirophycidae</taxon>
        <taxon>Stephanodiscales</taxon>
        <taxon>Stephanodiscaceae</taxon>
        <taxon>Discostella</taxon>
    </lineage>
</organism>
<dbReference type="InterPro" id="IPR049227">
    <property type="entry name" value="DUF6824"/>
</dbReference>
<dbReference type="Pfam" id="PF20710">
    <property type="entry name" value="DUF6824"/>
    <property type="match status" value="1"/>
</dbReference>
<proteinExistence type="predicted"/>
<dbReference type="Gene3D" id="3.40.50.300">
    <property type="entry name" value="P-loop containing nucleotide triphosphate hydrolases"/>
    <property type="match status" value="1"/>
</dbReference>
<name>A0ABD3LY87_9STRA</name>
<dbReference type="SUPFAM" id="SSF48452">
    <property type="entry name" value="TPR-like"/>
    <property type="match status" value="1"/>
</dbReference>
<sequence>MATTTVIPHVNDVLFGKGTIINTHPGNQQFRILVNSQKRVFMEEKKNKQKRAIATQIYSHIHSLMPPGRFLVEDRVPGDETRSDRSYDNYASSSYVHPNLLKKTWLVVDREKALEKIMHRLREKVDMDMATTTPVQFSVHEGDIDGRYRSGDAYSGRLSYHSAKNSTNGTGVQVQDTAGDLPTEQGFNMPNNLLASSNSPNSRYTLGNSSGDPQFNEATIAGYGTATEGRSISDTDLCKYLEEGGFDVESGRHARTPTPQLDHDPSRQLRVHTLQQWIETSSPDINPSIVATSHLSSAMGNFIKSALLISLKLINCIMESETDEPGGSGDPIPLASIAPECVMLGTKNGQHAAGGSDEMEVVIEHVWIMSIDGDDSATGAVSERLFAMGKVLYYLFSMGVPMVNGHARATLKTSLSSINLSSEAERDDNQAQKKHHWREVQADDTIFNYLAKLESNGVPWSLCALIRNLLECRLGSICEDDAYASFADLHLDLQLMVYNPACFLDNIQMVPMPKLTIGDKVYGRDGELLKLNELHMRHSTENSFIGIVISGEAGAGKSKLAMYIQSLTDQSNGYLLSAKFEHNQMSLKPMSTLAHMFDLLCEMLFNDSSGSQLMKIENELISALGTKPSLLGAVPNLRKLMPSCSRCNSPPSDCVDTAESMRYLCGELLRVISSHSKPITIVIDDIQFADPASLLLIGDLLFSAQGAPIFIVLCHRDDEASISGSFKSWLASITMFPLEQIKLESITPEAVSDLISEALHLSPRLTRPLSSVLHHKTRGNPLFLKQLLDSLTEQGFIYFDLIRHRWAWDLDKIMELEISDDVLALLMNDVQRLSSDLQFGLQVASCIGSCVTNTMLGYLSTEFELDLKDILRQVSQKGFLIDIAGSTMFRFAHDKVQEAVYEMMTEQQRRENHMRLGLALCIQTLDNSVDHEELFFAAVNQINQGGPTAVHEPSQKNVIAQLNLKAGRRSIDLSDYNSAFTLFMHGISFLGVDHWLSSYELSLDLYNELAEVALILNNVSAVAFYSSEVVSHAKCFDDKLQLGLITAAEVIGIQRNRPVESIENSFAILAQCGDDAPRSIGDESLRTDIERMNYVLQSMPDDMICSMQENNDANMNTRVSLYANLAYKLQYFQPWLLGSVSLRMLELTVKTGLSAKSPLAFAHFGGVVVTAGRINDGCRLGRLALKLVERKGSLQFKSRVICFVFHHIFWASEPLQSIVEAHSLGHKFGRQQSGDFKCAFHNLLYSSCTDYFAGQSLDVVEKNLLDFLSKLRSHGVKIYNKNPVLFLSQIMVLKEGPYVPVVSHAYNMEPSEKEILAGERPGSFFAMYGKLHHLARAFLFRQMDDAALNIDFSGAVAESCHQLNPHYLMGYFFEGLASFQLARQAGPNELAKWIERGQSVLAMMRRWSEHSSWNWENKVLLLEAERMFTNGEFDKAGAFYDSAIRSAHEHKFMHEEAIASELAGIFYYGRGLQQKSLLCFGHSVVCYNKWGAHAVARRVETDIRGYFGTDIDQVVSSAGADSSLEYIYASSQGSKKKRQQGEGDGT</sequence>
<keyword evidence="4" id="KW-1185">Reference proteome</keyword>
<reference evidence="3 4" key="1">
    <citation type="submission" date="2024-10" db="EMBL/GenBank/DDBJ databases">
        <title>Updated reference genomes for cyclostephanoid diatoms.</title>
        <authorList>
            <person name="Roberts W.R."/>
            <person name="Alverson A.J."/>
        </authorList>
    </citation>
    <scope>NUCLEOTIDE SEQUENCE [LARGE SCALE GENOMIC DNA]</scope>
    <source>
        <strain evidence="3 4">AJA232-27</strain>
    </source>
</reference>
<evidence type="ECO:0000313" key="4">
    <source>
        <dbReference type="Proteomes" id="UP001530293"/>
    </source>
</evidence>
<evidence type="ECO:0000313" key="3">
    <source>
        <dbReference type="EMBL" id="KAL3756700.1"/>
    </source>
</evidence>
<dbReference type="InterPro" id="IPR011990">
    <property type="entry name" value="TPR-like_helical_dom_sf"/>
</dbReference>
<evidence type="ECO:0000259" key="2">
    <source>
        <dbReference type="Pfam" id="PF20710"/>
    </source>
</evidence>
<dbReference type="InterPro" id="IPR027417">
    <property type="entry name" value="P-loop_NTPase"/>
</dbReference>
<dbReference type="InterPro" id="IPR053159">
    <property type="entry name" value="Hybrid_Histidine_Kinase"/>
</dbReference>
<dbReference type="InterPro" id="IPR041664">
    <property type="entry name" value="AAA_16"/>
</dbReference>
<feature type="domain" description="DUF6824" evidence="2">
    <location>
        <begin position="12"/>
        <end position="123"/>
    </location>
</feature>
<accession>A0ABD3LY87</accession>
<dbReference type="Pfam" id="PF13191">
    <property type="entry name" value="AAA_16"/>
    <property type="match status" value="1"/>
</dbReference>
<dbReference type="SUPFAM" id="SSF52540">
    <property type="entry name" value="P-loop containing nucleoside triphosphate hydrolases"/>
    <property type="match status" value="1"/>
</dbReference>
<dbReference type="PANTHER" id="PTHR43642">
    <property type="entry name" value="HYBRID SIGNAL TRANSDUCTION HISTIDINE KINASE G"/>
    <property type="match status" value="1"/>
</dbReference>
<protein>
    <recommendedName>
        <fullName evidence="5">Orc1-like AAA ATPase domain-containing protein</fullName>
    </recommendedName>
</protein>
<dbReference type="PANTHER" id="PTHR43642:SF1">
    <property type="entry name" value="HYBRID SIGNAL TRANSDUCTION HISTIDINE KINASE G"/>
    <property type="match status" value="1"/>
</dbReference>
<feature type="domain" description="Orc1-like AAA ATPase" evidence="1">
    <location>
        <begin position="520"/>
        <end position="712"/>
    </location>
</feature>
<gene>
    <name evidence="3" type="ORF">ACHAWU_006118</name>
</gene>
<evidence type="ECO:0000259" key="1">
    <source>
        <dbReference type="Pfam" id="PF13191"/>
    </source>
</evidence>
<comment type="caution">
    <text evidence="3">The sequence shown here is derived from an EMBL/GenBank/DDBJ whole genome shotgun (WGS) entry which is preliminary data.</text>
</comment>
<evidence type="ECO:0008006" key="5">
    <source>
        <dbReference type="Google" id="ProtNLM"/>
    </source>
</evidence>